<protein>
    <submittedName>
        <fullName evidence="2">Ferredoxin</fullName>
    </submittedName>
</protein>
<accession>A0A0A2AFL9</accession>
<proteinExistence type="predicted"/>
<dbReference type="EMBL" id="JNAO01000013">
    <property type="protein sequence ID" value="KGG00396.1"/>
    <property type="molecule type" value="Genomic_DNA"/>
</dbReference>
<dbReference type="InterPro" id="IPR036010">
    <property type="entry name" value="2Fe-2S_ferredoxin-like_sf"/>
</dbReference>
<organism evidence="2 3">
    <name type="scientific">Prochlorococcus marinus str. MIT 9314</name>
    <dbReference type="NCBI Taxonomy" id="167548"/>
    <lineage>
        <taxon>Bacteria</taxon>
        <taxon>Bacillati</taxon>
        <taxon>Cyanobacteriota</taxon>
        <taxon>Cyanophyceae</taxon>
        <taxon>Synechococcales</taxon>
        <taxon>Prochlorococcaceae</taxon>
        <taxon>Prochlorococcus</taxon>
    </lineage>
</organism>
<name>A0A0A2AFL9_PROMR</name>
<dbReference type="PROSITE" id="PS00197">
    <property type="entry name" value="2FE2S_FER_1"/>
    <property type="match status" value="1"/>
</dbReference>
<dbReference type="STRING" id="167548.EU98_1928"/>
<comment type="caution">
    <text evidence="2">The sequence shown here is derived from an EMBL/GenBank/DDBJ whole genome shotgun (WGS) entry which is preliminary data.</text>
</comment>
<dbReference type="Pfam" id="PF00111">
    <property type="entry name" value="Fer2"/>
    <property type="match status" value="1"/>
</dbReference>
<dbReference type="InterPro" id="IPR001041">
    <property type="entry name" value="2Fe-2S_ferredoxin-type"/>
</dbReference>
<dbReference type="InterPro" id="IPR012675">
    <property type="entry name" value="Beta-grasp_dom_sf"/>
</dbReference>
<dbReference type="InterPro" id="IPR006058">
    <property type="entry name" value="2Fe2S_fd_BS"/>
</dbReference>
<evidence type="ECO:0000259" key="1">
    <source>
        <dbReference type="PROSITE" id="PS51085"/>
    </source>
</evidence>
<dbReference type="eggNOG" id="COG3383">
    <property type="taxonomic scope" value="Bacteria"/>
</dbReference>
<dbReference type="RefSeq" id="WP_032516534.1">
    <property type="nucleotide sequence ID" value="NZ_JNAO01000013.1"/>
</dbReference>
<evidence type="ECO:0000313" key="3">
    <source>
        <dbReference type="Proteomes" id="UP000030533"/>
    </source>
</evidence>
<gene>
    <name evidence="2" type="ORF">EU98_1928</name>
</gene>
<dbReference type="CDD" id="cd00207">
    <property type="entry name" value="fer2"/>
    <property type="match status" value="1"/>
</dbReference>
<dbReference type="SUPFAM" id="SSF54292">
    <property type="entry name" value="2Fe-2S ferredoxin-like"/>
    <property type="match status" value="1"/>
</dbReference>
<dbReference type="Gene3D" id="3.10.20.30">
    <property type="match status" value="1"/>
</dbReference>
<reference evidence="3" key="1">
    <citation type="journal article" date="2014" name="Sci. Data">
        <title>Genomes of diverse isolates of the marine cyanobacterium Prochlorococcus.</title>
        <authorList>
            <person name="Biller S."/>
            <person name="Berube P."/>
            <person name="Thompson J."/>
            <person name="Kelly L."/>
            <person name="Roggensack S."/>
            <person name="Awad L."/>
            <person name="Roache-Johnson K."/>
            <person name="Ding H."/>
            <person name="Giovannoni S.J."/>
            <person name="Moore L.R."/>
            <person name="Chisholm S.W."/>
        </authorList>
    </citation>
    <scope>NUCLEOTIDE SEQUENCE [LARGE SCALE GENOMIC DNA]</scope>
    <source>
        <strain evidence="3">MIT 9314</strain>
    </source>
</reference>
<dbReference type="PROSITE" id="PS51085">
    <property type="entry name" value="2FE2S_FER_2"/>
    <property type="match status" value="1"/>
</dbReference>
<sequence>MKETKNIKVIWPNNKETFVSDGDNWFSSAEKAGLDIPTGCLTGSCGACEIDVNGETVRACISEIKNNKKCILRVSLTTDPFWEN</sequence>
<dbReference type="Proteomes" id="UP000030533">
    <property type="component" value="Unassembled WGS sequence"/>
</dbReference>
<dbReference type="AlphaFoldDB" id="A0A0A2AFL9"/>
<evidence type="ECO:0000313" key="2">
    <source>
        <dbReference type="EMBL" id="KGG00396.1"/>
    </source>
</evidence>
<feature type="domain" description="2Fe-2S ferredoxin-type" evidence="1">
    <location>
        <begin position="5"/>
        <end position="80"/>
    </location>
</feature>
<dbReference type="GO" id="GO:0051537">
    <property type="term" value="F:2 iron, 2 sulfur cluster binding"/>
    <property type="evidence" value="ECO:0007669"/>
    <property type="project" value="InterPro"/>
</dbReference>